<sequence length="151" mass="16448">MLAMFVAAGQLIGNGSTAVSVCKPKPEPNADNFDAETTSHTQAVNARTITITNSSSNSDNGIVRLNRTNRRLNNDKSEVFMSDWDKVRVIKALYATPTTSQRRGDLSSYGQCRRFRDAVKAGQEPVFLDAVTATLIYNLAPPAAWGTSTHK</sequence>
<protein>
    <submittedName>
        <fullName evidence="1">Uncharacterized protein</fullName>
    </submittedName>
</protein>
<comment type="caution">
    <text evidence="1">The sequence shown here is derived from an EMBL/GenBank/DDBJ whole genome shotgun (WGS) entry which is preliminary data.</text>
</comment>
<gene>
    <name evidence="1" type="ORF">QIS74_09671</name>
</gene>
<keyword evidence="2" id="KW-1185">Reference proteome</keyword>
<name>A0AAV9T6P4_9PEZI</name>
<dbReference type="Proteomes" id="UP001327957">
    <property type="component" value="Unassembled WGS sequence"/>
</dbReference>
<dbReference type="EMBL" id="JASAOK010000044">
    <property type="protein sequence ID" value="KAK6213669.1"/>
    <property type="molecule type" value="Genomic_DNA"/>
</dbReference>
<evidence type="ECO:0000313" key="2">
    <source>
        <dbReference type="Proteomes" id="UP001327957"/>
    </source>
</evidence>
<reference evidence="1 2" key="1">
    <citation type="submission" date="2023-04" db="EMBL/GenBank/DDBJ databases">
        <title>Colletotrichum tabacum stain YC1 causing leaf anthracnose on Nicotiana tabacum(L.) cv.</title>
        <authorList>
            <person name="Ji Z."/>
            <person name="Wang M."/>
            <person name="Zhang J."/>
            <person name="Wang N."/>
            <person name="Zhou Z."/>
        </authorList>
    </citation>
    <scope>NUCLEOTIDE SEQUENCE [LARGE SCALE GENOMIC DNA]</scope>
    <source>
        <strain evidence="1 2">YC1</strain>
    </source>
</reference>
<proteinExistence type="predicted"/>
<evidence type="ECO:0000313" key="1">
    <source>
        <dbReference type="EMBL" id="KAK6213669.1"/>
    </source>
</evidence>
<dbReference type="AlphaFoldDB" id="A0AAV9T6P4"/>
<accession>A0AAV9T6P4</accession>
<organism evidence="1 2">
    <name type="scientific">Colletotrichum tabaci</name>
    <dbReference type="NCBI Taxonomy" id="1209068"/>
    <lineage>
        <taxon>Eukaryota</taxon>
        <taxon>Fungi</taxon>
        <taxon>Dikarya</taxon>
        <taxon>Ascomycota</taxon>
        <taxon>Pezizomycotina</taxon>
        <taxon>Sordariomycetes</taxon>
        <taxon>Hypocreomycetidae</taxon>
        <taxon>Glomerellales</taxon>
        <taxon>Glomerellaceae</taxon>
        <taxon>Colletotrichum</taxon>
        <taxon>Colletotrichum destructivum species complex</taxon>
    </lineage>
</organism>